<dbReference type="SUPFAM" id="SSF48726">
    <property type="entry name" value="Immunoglobulin"/>
    <property type="match status" value="1"/>
</dbReference>
<keyword evidence="2" id="KW-1064">Adaptive immunity</keyword>
<evidence type="ECO:0000256" key="6">
    <source>
        <dbReference type="SAM" id="SignalP"/>
    </source>
</evidence>
<keyword evidence="4" id="KW-0393">Immunoglobulin domain</keyword>
<evidence type="ECO:0000256" key="5">
    <source>
        <dbReference type="ARBA" id="ARBA00043266"/>
    </source>
</evidence>
<dbReference type="PROSITE" id="PS50835">
    <property type="entry name" value="IG_LIKE"/>
    <property type="match status" value="1"/>
</dbReference>
<keyword evidence="5" id="KW-0391">Immunity</keyword>
<dbReference type="InterPro" id="IPR003599">
    <property type="entry name" value="Ig_sub"/>
</dbReference>
<dbReference type="GO" id="GO:0002250">
    <property type="term" value="P:adaptive immune response"/>
    <property type="evidence" value="ECO:0007669"/>
    <property type="project" value="UniProtKB-KW"/>
</dbReference>
<evidence type="ECO:0000259" key="7">
    <source>
        <dbReference type="PROSITE" id="PS50835"/>
    </source>
</evidence>
<reference evidence="8" key="2">
    <citation type="submission" date="2025-08" db="UniProtKB">
        <authorList>
            <consortium name="Ensembl"/>
        </authorList>
    </citation>
    <scope>IDENTIFICATION</scope>
</reference>
<dbReference type="InterPro" id="IPR036179">
    <property type="entry name" value="Ig-like_dom_sf"/>
</dbReference>
<evidence type="ECO:0000313" key="9">
    <source>
        <dbReference type="Proteomes" id="UP000314985"/>
    </source>
</evidence>
<keyword evidence="1 6" id="KW-0732">Signal</keyword>
<feature type="signal peptide" evidence="6">
    <location>
        <begin position="1"/>
        <end position="17"/>
    </location>
</feature>
<name>A0A4X1UXV5_PIG</name>
<dbReference type="PANTHER" id="PTHR19367">
    <property type="entry name" value="T-CELL RECEPTOR ALPHA CHAIN V REGION"/>
    <property type="match status" value="1"/>
</dbReference>
<dbReference type="GO" id="GO:0042101">
    <property type="term" value="C:T cell receptor complex"/>
    <property type="evidence" value="ECO:0007669"/>
    <property type="project" value="UniProtKB-KW"/>
</dbReference>
<dbReference type="Proteomes" id="UP000314985">
    <property type="component" value="Chromosome 7"/>
</dbReference>
<dbReference type="Ensembl" id="ENSSSCT00070041801.1">
    <property type="protein sequence ID" value="ENSSSCP00070035104.1"/>
    <property type="gene ID" value="ENSSSCG00070021047.1"/>
</dbReference>
<evidence type="ECO:0000256" key="1">
    <source>
        <dbReference type="ARBA" id="ARBA00022729"/>
    </source>
</evidence>
<dbReference type="InterPro" id="IPR051287">
    <property type="entry name" value="TCR_variable_region"/>
</dbReference>
<feature type="domain" description="Ig-like" evidence="7">
    <location>
        <begin position="18"/>
        <end position="126"/>
    </location>
</feature>
<organism evidence="8 9">
    <name type="scientific">Sus scrofa</name>
    <name type="common">Pig</name>
    <dbReference type="NCBI Taxonomy" id="9823"/>
    <lineage>
        <taxon>Eukaryota</taxon>
        <taxon>Metazoa</taxon>
        <taxon>Chordata</taxon>
        <taxon>Craniata</taxon>
        <taxon>Vertebrata</taxon>
        <taxon>Euteleostomi</taxon>
        <taxon>Mammalia</taxon>
        <taxon>Eutheria</taxon>
        <taxon>Laurasiatheria</taxon>
        <taxon>Artiodactyla</taxon>
        <taxon>Suina</taxon>
        <taxon>Suidae</taxon>
        <taxon>Sus</taxon>
    </lineage>
</organism>
<evidence type="ECO:0000256" key="4">
    <source>
        <dbReference type="ARBA" id="ARBA00023319"/>
    </source>
</evidence>
<keyword evidence="5" id="KW-1279">T cell receptor</keyword>
<dbReference type="Pfam" id="PF07686">
    <property type="entry name" value="V-set"/>
    <property type="match status" value="1"/>
</dbReference>
<dbReference type="AlphaFoldDB" id="A0A4X1UXV5"/>
<reference evidence="8 9" key="1">
    <citation type="submission" date="2017-08" db="EMBL/GenBank/DDBJ databases">
        <title>USMARCv1.0.</title>
        <authorList>
            <person name="Hannum G.I."/>
            <person name="Koren S."/>
            <person name="Schroeder S.G."/>
            <person name="Chin S.C."/>
            <person name="Nonneman D.J."/>
            <person name="Becker S.A."/>
            <person name="Rosen B.D."/>
            <person name="Bickhart D.M."/>
            <person name="Putnam N.H."/>
            <person name="Green R.E."/>
            <person name="Tuggle C.K."/>
            <person name="Liu H."/>
            <person name="Rohrer G.A."/>
            <person name="Warr A."/>
            <person name="Hall R."/>
            <person name="Kim K."/>
            <person name="Hume D.A."/>
            <person name="Talbot R."/>
            <person name="Chow W."/>
            <person name="Howe K."/>
            <person name="Schwartz A.S."/>
            <person name="Watson M."/>
            <person name="Archibald A.L."/>
            <person name="Phillippy A.M."/>
            <person name="Smith T.P.L."/>
        </authorList>
    </citation>
    <scope>NUCLEOTIDE SEQUENCE [LARGE SCALE GENOMIC DNA]</scope>
</reference>
<evidence type="ECO:0000313" key="8">
    <source>
        <dbReference type="Ensembl" id="ENSSSCP00070035104.1"/>
    </source>
</evidence>
<feature type="chain" id="PRO_5021365403" description="Ig-like domain-containing protein" evidence="6">
    <location>
        <begin position="18"/>
        <end position="190"/>
    </location>
</feature>
<protein>
    <recommendedName>
        <fullName evidence="7">Ig-like domain-containing protein</fullName>
    </recommendedName>
</protein>
<dbReference type="PANTHER" id="PTHR19367:SF39">
    <property type="entry name" value="IG-LIKE DOMAIN-CONTAINING PROTEIN"/>
    <property type="match status" value="1"/>
</dbReference>
<sequence>MILVGFGLLFFYKGVLCNKVTQTSLEEVVVSGSKVTLPCTFETSHSDPDLYWYRIRPDRTFQLVLYRDNTRSYDADFARGRFSVQHSLAHKTFHLVISSVTTKDTATYYCALDSHGDAGAQEVCIQTPQHSMVELPPRAAHVPGHGILLLHYVVVQPSLRGALMCLLNKKIPGHIQGSPWLLMEQTSPHI</sequence>
<dbReference type="InterPro" id="IPR007110">
    <property type="entry name" value="Ig-like_dom"/>
</dbReference>
<proteinExistence type="predicted"/>
<dbReference type="InterPro" id="IPR013783">
    <property type="entry name" value="Ig-like_fold"/>
</dbReference>
<dbReference type="Gene3D" id="2.60.40.10">
    <property type="entry name" value="Immunoglobulins"/>
    <property type="match status" value="1"/>
</dbReference>
<dbReference type="InterPro" id="IPR013106">
    <property type="entry name" value="Ig_V-set"/>
</dbReference>
<dbReference type="FunFam" id="2.60.40.10:FF:002749">
    <property type="entry name" value="T cell receptor delta variable 3"/>
    <property type="match status" value="1"/>
</dbReference>
<accession>A0A4X1UXV5</accession>
<dbReference type="SMART" id="SM00409">
    <property type="entry name" value="IG"/>
    <property type="match status" value="1"/>
</dbReference>
<evidence type="ECO:0000256" key="2">
    <source>
        <dbReference type="ARBA" id="ARBA00023130"/>
    </source>
</evidence>
<keyword evidence="3" id="KW-0675">Receptor</keyword>
<evidence type="ECO:0000256" key="3">
    <source>
        <dbReference type="ARBA" id="ARBA00023170"/>
    </source>
</evidence>
<dbReference type="SMART" id="SM00406">
    <property type="entry name" value="IGv"/>
    <property type="match status" value="1"/>
</dbReference>